<dbReference type="GO" id="GO:0016887">
    <property type="term" value="F:ATP hydrolysis activity"/>
    <property type="evidence" value="ECO:0007669"/>
    <property type="project" value="RHEA"/>
</dbReference>
<dbReference type="GO" id="GO:0005829">
    <property type="term" value="C:cytosol"/>
    <property type="evidence" value="ECO:0007669"/>
    <property type="project" value="TreeGrafter"/>
</dbReference>
<dbReference type="EMBL" id="PDJE01000001">
    <property type="protein sequence ID" value="PFG29927.1"/>
    <property type="molecule type" value="Genomic_DNA"/>
</dbReference>
<evidence type="ECO:0000256" key="9">
    <source>
        <dbReference type="PROSITE-ProRule" id="PRU00560"/>
    </source>
</evidence>
<evidence type="ECO:0000313" key="13">
    <source>
        <dbReference type="Proteomes" id="UP000221369"/>
    </source>
</evidence>
<keyword evidence="4 9" id="KW-0067">ATP-binding</keyword>
<reference evidence="12 13" key="1">
    <citation type="submission" date="2017-10" db="EMBL/GenBank/DDBJ databases">
        <title>Sequencing the genomes of 1000 actinobacteria strains.</title>
        <authorList>
            <person name="Klenk H.-P."/>
        </authorList>
    </citation>
    <scope>NUCLEOTIDE SEQUENCE [LARGE SCALE GENOMIC DNA]</scope>
    <source>
        <strain evidence="12 13">DSM 21798</strain>
    </source>
</reference>
<evidence type="ECO:0000256" key="5">
    <source>
        <dbReference type="ARBA" id="ARBA00023235"/>
    </source>
</evidence>
<dbReference type="PANTHER" id="PTHR11070">
    <property type="entry name" value="UVRD / RECB / PCRA DNA HELICASE FAMILY MEMBER"/>
    <property type="match status" value="1"/>
</dbReference>
<dbReference type="Proteomes" id="UP000221369">
    <property type="component" value="Unassembled WGS sequence"/>
</dbReference>
<dbReference type="GO" id="GO:0005524">
    <property type="term" value="F:ATP binding"/>
    <property type="evidence" value="ECO:0007669"/>
    <property type="project" value="UniProtKB-UniRule"/>
</dbReference>
<evidence type="ECO:0000256" key="10">
    <source>
        <dbReference type="SAM" id="MobiDB-lite"/>
    </source>
</evidence>
<dbReference type="GO" id="GO:0003677">
    <property type="term" value="F:DNA binding"/>
    <property type="evidence" value="ECO:0007669"/>
    <property type="project" value="InterPro"/>
</dbReference>
<evidence type="ECO:0000313" key="12">
    <source>
        <dbReference type="EMBL" id="PFG29927.1"/>
    </source>
</evidence>
<dbReference type="InterPro" id="IPR014017">
    <property type="entry name" value="DNA_helicase_UvrD-like_C"/>
</dbReference>
<dbReference type="PANTHER" id="PTHR11070:SF45">
    <property type="entry name" value="DNA 3'-5' HELICASE"/>
    <property type="match status" value="1"/>
</dbReference>
<sequence length="751" mass="82921">MANLIMTKVKGQNFDKNTKAKIYAFLEKFTTDETSAGLHIEKMNQAVDSRARTARVDQSLRAVLYLLEPVGGERTYVYAGTWEHDEAIERARTRTFRTNPVSGVAELVDMSIEAPSIDYTPAPPQASGVGSVTEATESTTQQSVPLLESLNYSVSSLTEVFGFSDELATRAFAQLTEDALLEFAASLENDWQGAVLLDMAVGKSISDIKADLQIDDEYVSLDDQKSEDDKLVAALQHPAARMQFTLVDNNDELRRVIEGGDFGAWRVFLHPEQRRYADPTKPYNGPFRLSGGAGTGKTVVLLHRARNLAKQNPNARIVLTTFTRALSGNLERDLERLDPDVPIASELGQPGIRVLGIDQIAAAVRSRNGSFSEAAIDVLGYRVESTFRPGRNQDGWGEAIAEVAPDLPPAIANKAFFEAEYLQVILPNALTEEADYLRVRRPGRGVALDRKKRMLVWSVVERYRKNSKLEGRVSFAEIAMIAAQCAEQSGESRFADHLLIDEGQDLSAAHWKLMRALVPEGQNDLFIAEDTHQRIYGQHVVLSRYGINIVGRSRRLTLNYRTTEQNLRYALSILEGGEYVDAENGEETIGGYRSSRLGPEPRLVKASSTPELLSSTAECVQNWLDEGVKPETIAVLAHRNDDLVAISEGLAQRGIPATVLKSASLTGERPVVLTMHTAKGMEFSRVILYDISEGTYPPSWATSDVAPEDVADVELRFRSLLYVAASRARDELVVSFVRHLSKIIAGALRLP</sequence>
<accession>A0A2A9DT12</accession>
<keyword evidence="5" id="KW-0413">Isomerase</keyword>
<dbReference type="InterPro" id="IPR000212">
    <property type="entry name" value="DNA_helicase_UvrD/REP"/>
</dbReference>
<dbReference type="PROSITE" id="PS51198">
    <property type="entry name" value="UVRD_HELICASE_ATP_BIND"/>
    <property type="match status" value="1"/>
</dbReference>
<feature type="region of interest" description="Disordered" evidence="10">
    <location>
        <begin position="119"/>
        <end position="140"/>
    </location>
</feature>
<proteinExistence type="predicted"/>
<feature type="compositionally biased region" description="Polar residues" evidence="10">
    <location>
        <begin position="128"/>
        <end position="140"/>
    </location>
</feature>
<dbReference type="Pfam" id="PF13361">
    <property type="entry name" value="UvrD_C"/>
    <property type="match status" value="1"/>
</dbReference>
<evidence type="ECO:0000256" key="1">
    <source>
        <dbReference type="ARBA" id="ARBA00022741"/>
    </source>
</evidence>
<keyword evidence="3 9" id="KW-0347">Helicase</keyword>
<evidence type="ECO:0000256" key="2">
    <source>
        <dbReference type="ARBA" id="ARBA00022801"/>
    </source>
</evidence>
<evidence type="ECO:0000259" key="11">
    <source>
        <dbReference type="PROSITE" id="PS51198"/>
    </source>
</evidence>
<evidence type="ECO:0000256" key="4">
    <source>
        <dbReference type="ARBA" id="ARBA00022840"/>
    </source>
</evidence>
<keyword evidence="13" id="KW-1185">Reference proteome</keyword>
<dbReference type="EC" id="5.6.2.4" evidence="7"/>
<comment type="catalytic activity">
    <reaction evidence="6">
        <text>Couples ATP hydrolysis with the unwinding of duplex DNA by translocating in the 3'-5' direction.</text>
        <dbReference type="EC" id="5.6.2.4"/>
    </reaction>
</comment>
<dbReference type="InterPro" id="IPR027417">
    <property type="entry name" value="P-loop_NTPase"/>
</dbReference>
<dbReference type="GO" id="GO:0000725">
    <property type="term" value="P:recombinational repair"/>
    <property type="evidence" value="ECO:0007669"/>
    <property type="project" value="TreeGrafter"/>
</dbReference>
<name>A0A2A9DT12_9MICO</name>
<evidence type="ECO:0000256" key="8">
    <source>
        <dbReference type="ARBA" id="ARBA00048988"/>
    </source>
</evidence>
<gene>
    <name evidence="12" type="ORF">ATJ78_0846</name>
</gene>
<dbReference type="Pfam" id="PF00580">
    <property type="entry name" value="UvrD-helicase"/>
    <property type="match status" value="1"/>
</dbReference>
<evidence type="ECO:0000256" key="6">
    <source>
        <dbReference type="ARBA" id="ARBA00034617"/>
    </source>
</evidence>
<evidence type="ECO:0000256" key="3">
    <source>
        <dbReference type="ARBA" id="ARBA00022806"/>
    </source>
</evidence>
<dbReference type="InterPro" id="IPR014016">
    <property type="entry name" value="UvrD-like_ATP-bd"/>
</dbReference>
<dbReference type="SUPFAM" id="SSF52540">
    <property type="entry name" value="P-loop containing nucleoside triphosphate hydrolases"/>
    <property type="match status" value="1"/>
</dbReference>
<feature type="domain" description="UvrD-like helicase ATP-binding" evidence="11">
    <location>
        <begin position="270"/>
        <end position="570"/>
    </location>
</feature>
<keyword evidence="2 9" id="KW-0378">Hydrolase</keyword>
<comment type="caution">
    <text evidence="12">The sequence shown here is derived from an EMBL/GenBank/DDBJ whole genome shotgun (WGS) entry which is preliminary data.</text>
</comment>
<comment type="catalytic activity">
    <reaction evidence="8">
        <text>ATP + H2O = ADP + phosphate + H(+)</text>
        <dbReference type="Rhea" id="RHEA:13065"/>
        <dbReference type="ChEBI" id="CHEBI:15377"/>
        <dbReference type="ChEBI" id="CHEBI:15378"/>
        <dbReference type="ChEBI" id="CHEBI:30616"/>
        <dbReference type="ChEBI" id="CHEBI:43474"/>
        <dbReference type="ChEBI" id="CHEBI:456216"/>
        <dbReference type="EC" id="5.6.2.4"/>
    </reaction>
</comment>
<organism evidence="12 13">
    <name type="scientific">Paramicrobacterium agarici</name>
    <dbReference type="NCBI Taxonomy" id="630514"/>
    <lineage>
        <taxon>Bacteria</taxon>
        <taxon>Bacillati</taxon>
        <taxon>Actinomycetota</taxon>
        <taxon>Actinomycetes</taxon>
        <taxon>Micrococcales</taxon>
        <taxon>Microbacteriaceae</taxon>
        <taxon>Paramicrobacterium</taxon>
    </lineage>
</organism>
<protein>
    <recommendedName>
        <fullName evidence="7">DNA 3'-5' helicase</fullName>
        <ecNumber evidence="7">5.6.2.4</ecNumber>
    </recommendedName>
</protein>
<feature type="binding site" evidence="9">
    <location>
        <begin position="291"/>
        <end position="298"/>
    </location>
    <ligand>
        <name>ATP</name>
        <dbReference type="ChEBI" id="CHEBI:30616"/>
    </ligand>
</feature>
<dbReference type="AlphaFoldDB" id="A0A2A9DT12"/>
<dbReference type="Gene3D" id="3.40.50.300">
    <property type="entry name" value="P-loop containing nucleotide triphosphate hydrolases"/>
    <property type="match status" value="2"/>
</dbReference>
<keyword evidence="1 9" id="KW-0547">Nucleotide-binding</keyword>
<evidence type="ECO:0000256" key="7">
    <source>
        <dbReference type="ARBA" id="ARBA00034808"/>
    </source>
</evidence>
<dbReference type="GO" id="GO:0043138">
    <property type="term" value="F:3'-5' DNA helicase activity"/>
    <property type="evidence" value="ECO:0007669"/>
    <property type="project" value="UniProtKB-EC"/>
</dbReference>